<proteinExistence type="predicted"/>
<dbReference type="PANTHER" id="PTHR43694">
    <property type="entry name" value="RIBONUCLEASE J"/>
    <property type="match status" value="1"/>
</dbReference>
<dbReference type="InterPro" id="IPR036866">
    <property type="entry name" value="RibonucZ/Hydroxyglut_hydro"/>
</dbReference>
<dbReference type="InterPro" id="IPR011108">
    <property type="entry name" value="RMMBL"/>
</dbReference>
<evidence type="ECO:0000256" key="1">
    <source>
        <dbReference type="ARBA" id="ARBA00022839"/>
    </source>
</evidence>
<dbReference type="EMBL" id="LAZR01003565">
    <property type="protein sequence ID" value="KKN16996.1"/>
    <property type="molecule type" value="Genomic_DNA"/>
</dbReference>
<evidence type="ECO:0000313" key="4">
    <source>
        <dbReference type="EMBL" id="KKN16996.1"/>
    </source>
</evidence>
<accession>A0A0F9QV09</accession>
<name>A0A0F9QV09_9ZZZZ</name>
<dbReference type="SMART" id="SM00849">
    <property type="entry name" value="Lactamase_B"/>
    <property type="match status" value="1"/>
</dbReference>
<dbReference type="PANTHER" id="PTHR43694:SF1">
    <property type="entry name" value="RIBONUCLEASE J"/>
    <property type="match status" value="1"/>
</dbReference>
<dbReference type="GO" id="GO:0003723">
    <property type="term" value="F:RNA binding"/>
    <property type="evidence" value="ECO:0007669"/>
    <property type="project" value="UniProtKB-KW"/>
</dbReference>
<dbReference type="Pfam" id="PF12706">
    <property type="entry name" value="Lactamase_B_2"/>
    <property type="match status" value="1"/>
</dbReference>
<dbReference type="Pfam" id="PF07521">
    <property type="entry name" value="RMMBL"/>
    <property type="match status" value="1"/>
</dbReference>
<organism evidence="4">
    <name type="scientific">marine sediment metagenome</name>
    <dbReference type="NCBI Taxonomy" id="412755"/>
    <lineage>
        <taxon>unclassified sequences</taxon>
        <taxon>metagenomes</taxon>
        <taxon>ecological metagenomes</taxon>
    </lineage>
</organism>
<feature type="domain" description="Metallo-beta-lactamase" evidence="3">
    <location>
        <begin position="14"/>
        <end position="240"/>
    </location>
</feature>
<keyword evidence="1" id="KW-0378">Hydrolase</keyword>
<sequence length="501" mass="58256">MTSLTFYGGVNEIGGNKILIQEKDTNIFLDFGVSFKKSNEYFEFPLLQPSNIGDLLKTRLIPDLGGLYRYHNYRAKYDNTGPISIIKIAEEKQFDAVLLSHAHMDHYGYLGLLRGDIPIYLSAVSKKFIELYYRTGRTKFNEKIKHLLLEEMNKNSELEIKDLRIKRYDVDHSVLGASAYFIEGKANVVYTGDFRLHGNKGFLTEEFLRLVEKEDVDYLLCEGTRLGLEKNEEEKIIEEKVLNSEKEVKNKCMEIIESEEDLVIYDASQADLERVKILCQVAQKTGRELLIDSKKAFLLLYINETENLLGDLPKIEDFRILLSRSKLSSSTNICKELTKDCPDFFLERFKTGRRNHEREMLTENKFSESQFIWGPEMRKEILNNPNEYIIYTSNGPLSLLHCKNYQKHFSGTYIYGKAEPFTEEMEFSFSRLLRWLKLCNLKLEHAHTSGHCFPDDIKNAIEIINPENLIPIHTEHPEEFKKIIPKGVNLMRAELNDKLIL</sequence>
<dbReference type="SUPFAM" id="SSF56281">
    <property type="entry name" value="Metallo-hydrolase/oxidoreductase"/>
    <property type="match status" value="1"/>
</dbReference>
<keyword evidence="2" id="KW-0694">RNA-binding</keyword>
<evidence type="ECO:0000256" key="2">
    <source>
        <dbReference type="ARBA" id="ARBA00022884"/>
    </source>
</evidence>
<dbReference type="InterPro" id="IPR042173">
    <property type="entry name" value="RNase_J_2"/>
</dbReference>
<dbReference type="Gene3D" id="3.40.50.10710">
    <property type="entry name" value="Metallo-hydrolase/oxidoreductase"/>
    <property type="match status" value="1"/>
</dbReference>
<dbReference type="AlphaFoldDB" id="A0A0F9QV09"/>
<protein>
    <recommendedName>
        <fullName evidence="3">Metallo-beta-lactamase domain-containing protein</fullName>
    </recommendedName>
</protein>
<keyword evidence="1" id="KW-0540">Nuclease</keyword>
<dbReference type="CDD" id="cd07732">
    <property type="entry name" value="metallo-hydrolase-like_MBL-fold"/>
    <property type="match status" value="1"/>
</dbReference>
<evidence type="ECO:0000259" key="3">
    <source>
        <dbReference type="SMART" id="SM00849"/>
    </source>
</evidence>
<gene>
    <name evidence="4" type="ORF">LCGC14_0970340</name>
</gene>
<dbReference type="Gene3D" id="3.60.15.10">
    <property type="entry name" value="Ribonuclease Z/Hydroxyacylglutathione hydrolase-like"/>
    <property type="match status" value="1"/>
</dbReference>
<reference evidence="4" key="1">
    <citation type="journal article" date="2015" name="Nature">
        <title>Complex archaea that bridge the gap between prokaryotes and eukaryotes.</title>
        <authorList>
            <person name="Spang A."/>
            <person name="Saw J.H."/>
            <person name="Jorgensen S.L."/>
            <person name="Zaremba-Niedzwiedzka K."/>
            <person name="Martijn J."/>
            <person name="Lind A.E."/>
            <person name="van Eijk R."/>
            <person name="Schleper C."/>
            <person name="Guy L."/>
            <person name="Ettema T.J."/>
        </authorList>
    </citation>
    <scope>NUCLEOTIDE SEQUENCE</scope>
</reference>
<dbReference type="InterPro" id="IPR001279">
    <property type="entry name" value="Metallo-B-lactamas"/>
</dbReference>
<dbReference type="GO" id="GO:0004527">
    <property type="term" value="F:exonuclease activity"/>
    <property type="evidence" value="ECO:0007669"/>
    <property type="project" value="UniProtKB-KW"/>
</dbReference>
<comment type="caution">
    <text evidence="4">The sequence shown here is derived from an EMBL/GenBank/DDBJ whole genome shotgun (WGS) entry which is preliminary data.</text>
</comment>
<keyword evidence="1" id="KW-0269">Exonuclease</keyword>